<feature type="transmembrane region" description="Helical" evidence="1">
    <location>
        <begin position="193"/>
        <end position="212"/>
    </location>
</feature>
<feature type="transmembrane region" description="Helical" evidence="1">
    <location>
        <begin position="157"/>
        <end position="181"/>
    </location>
</feature>
<feature type="transmembrane region" description="Helical" evidence="1">
    <location>
        <begin position="232"/>
        <end position="259"/>
    </location>
</feature>
<evidence type="ECO:0000313" key="3">
    <source>
        <dbReference type="Proteomes" id="UP000185781"/>
    </source>
</evidence>
<evidence type="ECO:0000256" key="1">
    <source>
        <dbReference type="SAM" id="Phobius"/>
    </source>
</evidence>
<feature type="transmembrane region" description="Helical" evidence="1">
    <location>
        <begin position="107"/>
        <end position="136"/>
    </location>
</feature>
<evidence type="ECO:0008006" key="4">
    <source>
        <dbReference type="Google" id="ProtNLM"/>
    </source>
</evidence>
<proteinExistence type="predicted"/>
<organism evidence="2 3">
    <name type="scientific">Chryseobacterium gambrini</name>
    <dbReference type="NCBI Taxonomy" id="373672"/>
    <lineage>
        <taxon>Bacteria</taxon>
        <taxon>Pseudomonadati</taxon>
        <taxon>Bacteroidota</taxon>
        <taxon>Flavobacteriia</taxon>
        <taxon>Flavobacteriales</taxon>
        <taxon>Weeksellaceae</taxon>
        <taxon>Chryseobacterium group</taxon>
        <taxon>Chryseobacterium</taxon>
    </lineage>
</organism>
<keyword evidence="1" id="KW-0472">Membrane</keyword>
<feature type="transmembrane region" description="Helical" evidence="1">
    <location>
        <begin position="265"/>
        <end position="283"/>
    </location>
</feature>
<gene>
    <name evidence="2" type="ORF">SAMN05421785_11480</name>
</gene>
<protein>
    <recommendedName>
        <fullName evidence="4">Oligosaccharide repeat unit polymerase</fullName>
    </recommendedName>
</protein>
<feature type="transmembrane region" description="Helical" evidence="1">
    <location>
        <begin position="397"/>
        <end position="418"/>
    </location>
</feature>
<dbReference type="Proteomes" id="UP000185781">
    <property type="component" value="Unassembled WGS sequence"/>
</dbReference>
<dbReference type="STRING" id="373672.SAMN05421785_11480"/>
<reference evidence="2 3" key="1">
    <citation type="submission" date="2017-01" db="EMBL/GenBank/DDBJ databases">
        <authorList>
            <person name="Mah S.A."/>
            <person name="Swanson W.J."/>
            <person name="Moy G.W."/>
            <person name="Vacquier V.D."/>
        </authorList>
    </citation>
    <scope>NUCLEOTIDE SEQUENCE [LARGE SCALE GENOMIC DNA]</scope>
    <source>
        <strain evidence="2 3">DSM 18014</strain>
    </source>
</reference>
<keyword evidence="1" id="KW-0812">Transmembrane</keyword>
<dbReference type="AlphaFoldDB" id="A0A1N7QN86"/>
<feature type="transmembrane region" description="Helical" evidence="1">
    <location>
        <begin position="42"/>
        <end position="61"/>
    </location>
</feature>
<sequence>MIKFKLSKTNFILLNIFIFLIIIIRSIYLYDVVKNREIFFELIMAFLSSFFSLFPFTLSWYKFGRPRLTDWVKFSTFLYLIFNYYLVSDKFHLKDVGIYGEVYVNISYIYDTLVVIFIGLLTINIIDLVFLIINFKNIKETASLNLKGNYVLRNEKVFIYISIIFMLLSYFLLLTGVIGYGGDEEVITGTYSFLIQIISYFSPLFYFTYVIIKFLSGNNSKLFSNSFKLYNVLYIVFGLIAGMKGILIFGIVLFLIPFLASGRGIPVKVIIPLILFLMILYPFNNNYRESLTKTDSKIVAMQIAAVKTVNIDFSGSLNENTNSYSDRISMFSYLLFSIEKENDWNFYKNMERFVYLPVSMIPRVFIPSKPIEENGVQLQKMIVNGVKNSPTPTVYGWAYLEGGVIFVFLHIAILSIVLNIIQFLPFKGSMFYFIFYSQVLIKSIIIEQDVYFFIATLFQMIFVYYFFSKIFFKKVISK</sequence>
<name>A0A1N7QN86_9FLAO</name>
<accession>A0A1N7QN86</accession>
<keyword evidence="1" id="KW-1133">Transmembrane helix</keyword>
<feature type="transmembrane region" description="Helical" evidence="1">
    <location>
        <begin position="68"/>
        <end position="87"/>
    </location>
</feature>
<feature type="transmembrane region" description="Helical" evidence="1">
    <location>
        <begin position="452"/>
        <end position="472"/>
    </location>
</feature>
<dbReference type="EMBL" id="FTOV01000014">
    <property type="protein sequence ID" value="SIT24385.1"/>
    <property type="molecule type" value="Genomic_DNA"/>
</dbReference>
<feature type="transmembrane region" description="Helical" evidence="1">
    <location>
        <begin position="12"/>
        <end position="30"/>
    </location>
</feature>
<evidence type="ECO:0000313" key="2">
    <source>
        <dbReference type="EMBL" id="SIT24385.1"/>
    </source>
</evidence>